<proteinExistence type="predicted"/>
<comment type="caution">
    <text evidence="2">The sequence shown here is derived from an EMBL/GenBank/DDBJ whole genome shotgun (WGS) entry which is preliminary data.</text>
</comment>
<dbReference type="InterPro" id="IPR049160">
    <property type="entry name" value="PI4KB-PIK1_PIK"/>
</dbReference>
<evidence type="ECO:0000313" key="3">
    <source>
        <dbReference type="Proteomes" id="UP001177744"/>
    </source>
</evidence>
<dbReference type="Proteomes" id="UP001177744">
    <property type="component" value="Unassembled WGS sequence"/>
</dbReference>
<accession>A0AA40HW64</accession>
<evidence type="ECO:0000259" key="1">
    <source>
        <dbReference type="Pfam" id="PF21245"/>
    </source>
</evidence>
<evidence type="ECO:0000313" key="2">
    <source>
        <dbReference type="EMBL" id="KAK1338591.1"/>
    </source>
</evidence>
<gene>
    <name evidence="2" type="ORF">QTO34_019245</name>
</gene>
<organism evidence="2 3">
    <name type="scientific">Cnephaeus nilssonii</name>
    <name type="common">Northern bat</name>
    <name type="synonym">Eptesicus nilssonii</name>
    <dbReference type="NCBI Taxonomy" id="3371016"/>
    <lineage>
        <taxon>Eukaryota</taxon>
        <taxon>Metazoa</taxon>
        <taxon>Chordata</taxon>
        <taxon>Craniata</taxon>
        <taxon>Vertebrata</taxon>
        <taxon>Euteleostomi</taxon>
        <taxon>Mammalia</taxon>
        <taxon>Eutheria</taxon>
        <taxon>Laurasiatheria</taxon>
        <taxon>Chiroptera</taxon>
        <taxon>Yangochiroptera</taxon>
        <taxon>Vespertilionidae</taxon>
        <taxon>Cnephaeus</taxon>
    </lineage>
</organism>
<sequence>MHRFVHGDMDFHLPQLLNMYIHMDEDMDDAMKPYISINISLQCALLLGAYSSDMHISTQQHSCATKLRELISDELKPAH</sequence>
<reference evidence="2" key="1">
    <citation type="submission" date="2023-06" db="EMBL/GenBank/DDBJ databases">
        <title>Reference genome for the Northern bat (Eptesicus nilssonii), a most northern bat species.</title>
        <authorList>
            <person name="Laine V.N."/>
            <person name="Pulliainen A.T."/>
            <person name="Lilley T.M."/>
        </authorList>
    </citation>
    <scope>NUCLEOTIDE SEQUENCE</scope>
    <source>
        <strain evidence="2">BLF_Eptnil</strain>
        <tissue evidence="2">Kidney</tissue>
    </source>
</reference>
<name>A0AA40HW64_CNENI</name>
<protein>
    <recommendedName>
        <fullName evidence="1">PI4KB/PIK1 accessory domain-containing protein</fullName>
    </recommendedName>
</protein>
<feature type="domain" description="PI4KB/PIK1 accessory" evidence="1">
    <location>
        <begin position="2"/>
        <end position="47"/>
    </location>
</feature>
<keyword evidence="3" id="KW-1185">Reference proteome</keyword>
<dbReference type="EMBL" id="JAULJE010000009">
    <property type="protein sequence ID" value="KAK1338591.1"/>
    <property type="molecule type" value="Genomic_DNA"/>
</dbReference>
<dbReference type="Pfam" id="PF21245">
    <property type="entry name" value="PI4KB-PIK1_PIK"/>
    <property type="match status" value="1"/>
</dbReference>
<dbReference type="AlphaFoldDB" id="A0AA40HW64"/>